<evidence type="ECO:0008006" key="3">
    <source>
        <dbReference type="Google" id="ProtNLM"/>
    </source>
</evidence>
<reference evidence="1 2" key="1">
    <citation type="journal article" date="2021" name="Elife">
        <title>Chloroplast acquisition without the gene transfer in kleptoplastic sea slugs, Plakobranchus ocellatus.</title>
        <authorList>
            <person name="Maeda T."/>
            <person name="Takahashi S."/>
            <person name="Yoshida T."/>
            <person name="Shimamura S."/>
            <person name="Takaki Y."/>
            <person name="Nagai Y."/>
            <person name="Toyoda A."/>
            <person name="Suzuki Y."/>
            <person name="Arimoto A."/>
            <person name="Ishii H."/>
            <person name="Satoh N."/>
            <person name="Nishiyama T."/>
            <person name="Hasebe M."/>
            <person name="Maruyama T."/>
            <person name="Minagawa J."/>
            <person name="Obokata J."/>
            <person name="Shigenobu S."/>
        </authorList>
    </citation>
    <scope>NUCLEOTIDE SEQUENCE [LARGE SCALE GENOMIC DNA]</scope>
</reference>
<accession>A0AAV4B258</accession>
<dbReference type="AlphaFoldDB" id="A0AAV4B258"/>
<comment type="caution">
    <text evidence="1">The sequence shown here is derived from an EMBL/GenBank/DDBJ whole genome shotgun (WGS) entry which is preliminary data.</text>
</comment>
<proteinExistence type="predicted"/>
<dbReference type="EMBL" id="BLXT01004463">
    <property type="protein sequence ID" value="GFO12808.1"/>
    <property type="molecule type" value="Genomic_DNA"/>
</dbReference>
<sequence>MSVMRSHFALQDGSEMEAPFYLHDFRKYRMWENFFLVKQLISYINLMVTPVPEEIIWCYGIWQHAYEEIASKVLFSEGLPKIESDDGKCCLVIVDDLMTEADKTLTDLFTKACHHKNISVIHIVQNLFGKNKEQRTLSLNSHYLVIFKNPRDMSQISYLARQMYPGNSRYVEEAYKDATKSPHGYLLLDLKQSTPDNLRLRTSIFPSDPVQTVYLPTKQ</sequence>
<protein>
    <recommendedName>
        <fullName evidence="3">TraD/TraG TraM recognition site domain-containing protein</fullName>
    </recommendedName>
</protein>
<organism evidence="1 2">
    <name type="scientific">Plakobranchus ocellatus</name>
    <dbReference type="NCBI Taxonomy" id="259542"/>
    <lineage>
        <taxon>Eukaryota</taxon>
        <taxon>Metazoa</taxon>
        <taxon>Spiralia</taxon>
        <taxon>Lophotrochozoa</taxon>
        <taxon>Mollusca</taxon>
        <taxon>Gastropoda</taxon>
        <taxon>Heterobranchia</taxon>
        <taxon>Euthyneura</taxon>
        <taxon>Panpulmonata</taxon>
        <taxon>Sacoglossa</taxon>
        <taxon>Placobranchoidea</taxon>
        <taxon>Plakobranchidae</taxon>
        <taxon>Plakobranchus</taxon>
    </lineage>
</organism>
<gene>
    <name evidence="1" type="ORF">PoB_003931300</name>
</gene>
<dbReference type="Proteomes" id="UP000735302">
    <property type="component" value="Unassembled WGS sequence"/>
</dbReference>
<evidence type="ECO:0000313" key="1">
    <source>
        <dbReference type="EMBL" id="GFO12808.1"/>
    </source>
</evidence>
<name>A0AAV4B258_9GAST</name>
<evidence type="ECO:0000313" key="2">
    <source>
        <dbReference type="Proteomes" id="UP000735302"/>
    </source>
</evidence>
<keyword evidence="2" id="KW-1185">Reference proteome</keyword>